<dbReference type="AlphaFoldDB" id="X1J662"/>
<proteinExistence type="predicted"/>
<feature type="non-terminal residue" evidence="1">
    <location>
        <position position="52"/>
    </location>
</feature>
<gene>
    <name evidence="1" type="ORF">S03H2_54261</name>
</gene>
<reference evidence="1" key="1">
    <citation type="journal article" date="2014" name="Front. Microbiol.">
        <title>High frequency of phylogenetically diverse reductive dehalogenase-homologous genes in deep subseafloor sedimentary metagenomes.</title>
        <authorList>
            <person name="Kawai M."/>
            <person name="Futagami T."/>
            <person name="Toyoda A."/>
            <person name="Takaki Y."/>
            <person name="Nishi S."/>
            <person name="Hori S."/>
            <person name="Arai W."/>
            <person name="Tsubouchi T."/>
            <person name="Morono Y."/>
            <person name="Uchiyama I."/>
            <person name="Ito T."/>
            <person name="Fujiyama A."/>
            <person name="Inagaki F."/>
            <person name="Takami H."/>
        </authorList>
    </citation>
    <scope>NUCLEOTIDE SEQUENCE</scope>
    <source>
        <strain evidence="1">Expedition CK06-06</strain>
    </source>
</reference>
<accession>X1J662</accession>
<protein>
    <submittedName>
        <fullName evidence="1">Uncharacterized protein</fullName>
    </submittedName>
</protein>
<evidence type="ECO:0000313" key="1">
    <source>
        <dbReference type="EMBL" id="GAH65248.1"/>
    </source>
</evidence>
<comment type="caution">
    <text evidence="1">The sequence shown here is derived from an EMBL/GenBank/DDBJ whole genome shotgun (WGS) entry which is preliminary data.</text>
</comment>
<organism evidence="1">
    <name type="scientific">marine sediment metagenome</name>
    <dbReference type="NCBI Taxonomy" id="412755"/>
    <lineage>
        <taxon>unclassified sequences</taxon>
        <taxon>metagenomes</taxon>
        <taxon>ecological metagenomes</taxon>
    </lineage>
</organism>
<sequence length="52" mass="6029">MRIKAMKKQSQNKPNLLNAQMNVSSVITKYYENVRLHGRGKNKPNQTQSEIL</sequence>
<name>X1J662_9ZZZZ</name>
<dbReference type="EMBL" id="BARU01034582">
    <property type="protein sequence ID" value="GAH65248.1"/>
    <property type="molecule type" value="Genomic_DNA"/>
</dbReference>